<dbReference type="Proteomes" id="UP000241421">
    <property type="component" value="Unassembled WGS sequence"/>
</dbReference>
<proteinExistence type="predicted"/>
<dbReference type="AlphaFoldDB" id="A0A2U2I4J0"/>
<reference evidence="1 2" key="1">
    <citation type="submission" date="2018-04" db="EMBL/GenBank/DDBJ databases">
        <title>Massilia violaceinigra sp. nov., a novel purple-pigmented bacterium isolated from Tianshan glacier, Xinjiang, China.</title>
        <authorList>
            <person name="Wang H."/>
        </authorList>
    </citation>
    <scope>NUCLEOTIDE SEQUENCE [LARGE SCALE GENOMIC DNA]</scope>
    <source>
        <strain evidence="1 2">B448-2</strain>
    </source>
</reference>
<evidence type="ECO:0000313" key="1">
    <source>
        <dbReference type="EMBL" id="PWF54653.1"/>
    </source>
</evidence>
<accession>A0A2U2I4J0</accession>
<evidence type="ECO:0000313" key="2">
    <source>
        <dbReference type="Proteomes" id="UP000241421"/>
    </source>
</evidence>
<sequence>MPPLHTGADKARYLVRAVGDAVSLAEFLNIVRVDPEVDIVSEIGPKHAPHTVVLEMSSAKARALEEGFSKSHQLMIEPDRPLSLFD</sequence>
<dbReference type="RefSeq" id="WP_106756548.1">
    <property type="nucleotide sequence ID" value="NZ_PXWF02000076.1"/>
</dbReference>
<dbReference type="OrthoDB" id="8779432at2"/>
<protein>
    <submittedName>
        <fullName evidence="1">Uncharacterized protein</fullName>
    </submittedName>
</protein>
<gene>
    <name evidence="1" type="ORF">C7C56_005895</name>
</gene>
<keyword evidence="2" id="KW-1185">Reference proteome</keyword>
<comment type="caution">
    <text evidence="1">The sequence shown here is derived from an EMBL/GenBank/DDBJ whole genome shotgun (WGS) entry which is preliminary data.</text>
</comment>
<name>A0A2U2I4J0_9BURK</name>
<dbReference type="EMBL" id="PXWF02000076">
    <property type="protein sequence ID" value="PWF54653.1"/>
    <property type="molecule type" value="Genomic_DNA"/>
</dbReference>
<organism evidence="1 2">
    <name type="scientific">Massilia glaciei</name>
    <dbReference type="NCBI Taxonomy" id="1524097"/>
    <lineage>
        <taxon>Bacteria</taxon>
        <taxon>Pseudomonadati</taxon>
        <taxon>Pseudomonadota</taxon>
        <taxon>Betaproteobacteria</taxon>
        <taxon>Burkholderiales</taxon>
        <taxon>Oxalobacteraceae</taxon>
        <taxon>Telluria group</taxon>
        <taxon>Massilia</taxon>
    </lineage>
</organism>